<comment type="subcellular location">
    <subcellularLocation>
        <location evidence="1">Periplasm</location>
    </subcellularLocation>
</comment>
<dbReference type="GO" id="GO:0043190">
    <property type="term" value="C:ATP-binding cassette (ABC) transporter complex"/>
    <property type="evidence" value="ECO:0007669"/>
    <property type="project" value="InterPro"/>
</dbReference>
<evidence type="ECO:0000313" key="6">
    <source>
        <dbReference type="Proteomes" id="UP000254919"/>
    </source>
</evidence>
<accession>A0A379PL28</accession>
<feature type="domain" description="Solute-binding protein family 5" evidence="4">
    <location>
        <begin position="41"/>
        <end position="394"/>
    </location>
</feature>
<keyword evidence="3" id="KW-0732">Signal</keyword>
<sequence length="496" mass="55126">MPQGDLANLDPIWGTSYQVRNAALLIWDTLYGVDSRMLPQRQMVESEEVSPDGLVWTFRLRPGLVFHDGQPVLAKDAVASLRRWAARDVTGQRIVEIQQDLVALDDRSFRWRLKRPFPKMLYALAKSNTPCTFVMPERIAATDPFKVITEYVGSGPMRILPGEWQPGARIIFERFDGYRPREEPGSWMAGGKRIHVDRVEWLIMPDGSTAAGALQTGEVDWLETPVPDLVPVLERAQGIRTGIANDLGVVSGIRLNHLQPPFDNVLVRRALLAAVNQDDYLSAIVGEDAEMRRPMRSFFTPGSPLYTETGSDLLRQGGDLAAAKSMLARLGYDERKIAMLIAQDSFVAKASGDVAVDMFRRVGLNADPVALDFGTIQNRRINKRTPPEQGGWHTFQVSHAGTDCVNPAAYLGLRADGEKAWFGWPDSPGVEKGIADWFASNSLEEEKAIAERINRAAMEDVVFIPTGFFLAKQAWRSNVSGVVTAPIPVFWDVRKA</sequence>
<evidence type="ECO:0000256" key="2">
    <source>
        <dbReference type="ARBA" id="ARBA00005695"/>
    </source>
</evidence>
<dbReference type="GO" id="GO:0015833">
    <property type="term" value="P:peptide transport"/>
    <property type="evidence" value="ECO:0007669"/>
    <property type="project" value="TreeGrafter"/>
</dbReference>
<gene>
    <name evidence="5" type="primary">gsiB_24</name>
    <name evidence="5" type="ORF">NCTC13291_03946</name>
</gene>
<dbReference type="GO" id="GO:1904680">
    <property type="term" value="F:peptide transmembrane transporter activity"/>
    <property type="evidence" value="ECO:0007669"/>
    <property type="project" value="TreeGrafter"/>
</dbReference>
<dbReference type="Proteomes" id="UP000254919">
    <property type="component" value="Unassembled WGS sequence"/>
</dbReference>
<dbReference type="CDD" id="cd08502">
    <property type="entry name" value="PBP2_NikA_DppA_OppA_like_16"/>
    <property type="match status" value="1"/>
</dbReference>
<protein>
    <submittedName>
        <fullName evidence="5">Glutathione-binding protein gsiB</fullName>
    </submittedName>
</protein>
<dbReference type="PANTHER" id="PTHR30290:SF38">
    <property type="entry name" value="D,D-DIPEPTIDE-BINDING PERIPLASMIC PROTEIN DDPA-RELATED"/>
    <property type="match status" value="1"/>
</dbReference>
<dbReference type="InterPro" id="IPR030678">
    <property type="entry name" value="Peptide/Ni-bd"/>
</dbReference>
<evidence type="ECO:0000256" key="3">
    <source>
        <dbReference type="ARBA" id="ARBA00022729"/>
    </source>
</evidence>
<dbReference type="Gene3D" id="3.10.105.10">
    <property type="entry name" value="Dipeptide-binding Protein, Domain 3"/>
    <property type="match status" value="1"/>
</dbReference>
<dbReference type="PANTHER" id="PTHR30290">
    <property type="entry name" value="PERIPLASMIC BINDING COMPONENT OF ABC TRANSPORTER"/>
    <property type="match status" value="1"/>
</dbReference>
<dbReference type="InterPro" id="IPR039424">
    <property type="entry name" value="SBP_5"/>
</dbReference>
<evidence type="ECO:0000259" key="4">
    <source>
        <dbReference type="Pfam" id="PF00496"/>
    </source>
</evidence>
<dbReference type="GO" id="GO:0030288">
    <property type="term" value="C:outer membrane-bounded periplasmic space"/>
    <property type="evidence" value="ECO:0007669"/>
    <property type="project" value="UniProtKB-ARBA"/>
</dbReference>
<reference evidence="5 6" key="1">
    <citation type="submission" date="2018-06" db="EMBL/GenBank/DDBJ databases">
        <authorList>
            <consortium name="Pathogen Informatics"/>
            <person name="Doyle S."/>
        </authorList>
    </citation>
    <scope>NUCLEOTIDE SEQUENCE [LARGE SCALE GENOMIC DNA]</scope>
    <source>
        <strain evidence="5 6">NCTC13291</strain>
    </source>
</reference>
<name>A0A379PL28_9PROT</name>
<dbReference type="Pfam" id="PF00496">
    <property type="entry name" value="SBP_bac_5"/>
    <property type="match status" value="1"/>
</dbReference>
<comment type="similarity">
    <text evidence="2">Belongs to the bacterial solute-binding protein 5 family.</text>
</comment>
<dbReference type="Gene3D" id="3.40.190.10">
    <property type="entry name" value="Periplasmic binding protein-like II"/>
    <property type="match status" value="1"/>
</dbReference>
<dbReference type="SUPFAM" id="SSF53850">
    <property type="entry name" value="Periplasmic binding protein-like II"/>
    <property type="match status" value="1"/>
</dbReference>
<dbReference type="AlphaFoldDB" id="A0A379PL28"/>
<organism evidence="5 6">
    <name type="scientific">Roseomonas mucosa</name>
    <dbReference type="NCBI Taxonomy" id="207340"/>
    <lineage>
        <taxon>Bacteria</taxon>
        <taxon>Pseudomonadati</taxon>
        <taxon>Pseudomonadota</taxon>
        <taxon>Alphaproteobacteria</taxon>
        <taxon>Acetobacterales</taxon>
        <taxon>Roseomonadaceae</taxon>
        <taxon>Roseomonas</taxon>
    </lineage>
</organism>
<dbReference type="InterPro" id="IPR000914">
    <property type="entry name" value="SBP_5_dom"/>
</dbReference>
<dbReference type="PIRSF" id="PIRSF002741">
    <property type="entry name" value="MppA"/>
    <property type="match status" value="1"/>
</dbReference>
<dbReference type="EMBL" id="UGVN01000002">
    <property type="protein sequence ID" value="SUE95063.1"/>
    <property type="molecule type" value="Genomic_DNA"/>
</dbReference>
<evidence type="ECO:0000256" key="1">
    <source>
        <dbReference type="ARBA" id="ARBA00004418"/>
    </source>
</evidence>
<evidence type="ECO:0000313" key="5">
    <source>
        <dbReference type="EMBL" id="SUE95063.1"/>
    </source>
</evidence>
<proteinExistence type="inferred from homology"/>